<name>A0A0M0JWN7_9EUKA</name>
<reference evidence="3" key="1">
    <citation type="journal article" date="2015" name="PLoS Genet.">
        <title>Genome Sequence and Transcriptome Analyses of Chrysochromulina tobin: Metabolic Tools for Enhanced Algal Fitness in the Prominent Order Prymnesiales (Haptophyceae).</title>
        <authorList>
            <person name="Hovde B.T."/>
            <person name="Deodato C.R."/>
            <person name="Hunsperger H.M."/>
            <person name="Ryken S.A."/>
            <person name="Yost W."/>
            <person name="Jha R.K."/>
            <person name="Patterson J."/>
            <person name="Monnat R.J. Jr."/>
            <person name="Barlow S.B."/>
            <person name="Starkenburg S.R."/>
            <person name="Cattolico R.A."/>
        </authorList>
    </citation>
    <scope>NUCLEOTIDE SEQUENCE</scope>
    <source>
        <strain evidence="3">CCMP291</strain>
    </source>
</reference>
<keyword evidence="3" id="KW-1185">Reference proteome</keyword>
<protein>
    <submittedName>
        <fullName evidence="2">Uncharacterized protein</fullName>
    </submittedName>
</protein>
<evidence type="ECO:0000256" key="1">
    <source>
        <dbReference type="SAM" id="SignalP"/>
    </source>
</evidence>
<sequence>MISLLCAFVFSLSASSLPAKQASRRQFWPRRGSFEGFGAPESQTLIVLS</sequence>
<dbReference type="EMBL" id="JWZX01002112">
    <property type="protein sequence ID" value="KOO30969.1"/>
    <property type="molecule type" value="Genomic_DNA"/>
</dbReference>
<keyword evidence="1" id="KW-0732">Signal</keyword>
<feature type="signal peptide" evidence="1">
    <location>
        <begin position="1"/>
        <end position="16"/>
    </location>
</feature>
<evidence type="ECO:0000313" key="3">
    <source>
        <dbReference type="Proteomes" id="UP000037460"/>
    </source>
</evidence>
<organism evidence="2 3">
    <name type="scientific">Chrysochromulina tobinii</name>
    <dbReference type="NCBI Taxonomy" id="1460289"/>
    <lineage>
        <taxon>Eukaryota</taxon>
        <taxon>Haptista</taxon>
        <taxon>Haptophyta</taxon>
        <taxon>Prymnesiophyceae</taxon>
        <taxon>Prymnesiales</taxon>
        <taxon>Chrysochromulinaceae</taxon>
        <taxon>Chrysochromulina</taxon>
    </lineage>
</organism>
<dbReference type="AlphaFoldDB" id="A0A0M0JWN7"/>
<dbReference type="Proteomes" id="UP000037460">
    <property type="component" value="Unassembled WGS sequence"/>
</dbReference>
<accession>A0A0M0JWN7</accession>
<comment type="caution">
    <text evidence="2">The sequence shown here is derived from an EMBL/GenBank/DDBJ whole genome shotgun (WGS) entry which is preliminary data.</text>
</comment>
<proteinExistence type="predicted"/>
<feature type="chain" id="PRO_5005602152" evidence="1">
    <location>
        <begin position="17"/>
        <end position="49"/>
    </location>
</feature>
<evidence type="ECO:0000313" key="2">
    <source>
        <dbReference type="EMBL" id="KOO30969.1"/>
    </source>
</evidence>
<gene>
    <name evidence="2" type="ORF">Ctob_011444</name>
</gene>